<keyword evidence="4 8" id="KW-0853">WD repeat</keyword>
<dbReference type="PROSITE" id="PS50082">
    <property type="entry name" value="WD_REPEATS_2"/>
    <property type="match status" value="2"/>
</dbReference>
<name>A0A5A8CX94_CAFRO</name>
<sequence length="1033" mass="109935">MAIAGPAAAEVPMLTKHSDLVHDCAFDYYGQRLATSSADGTIHVFEKAKTGDLDNSVCIWEERESVDDRAGARVGEWSRRTTLSDSRGAVNDVAFSPSRDTMTLAAGSADGSVRIYTVENPKEQDCWQIGDVFAPLPGGAPVTCLSWNPSRFDSMMLVVGGECSSLAVWGQSPSLRGWHRLCVLPAGGMLANDVAWAPDAGRSYHLIASACRDAAPVGRAISHTAAGLSAGTVHLWRLTIEVEEAEQPGGEDDDDDDIFGARGQRAKIQAATFLWLAIAGLIQTGKALQTLGVAKLAFDINTFTHDALPSSPGSLGDRLYFTATMFSGSSIWSWTAQGGAQLEAEEGDAFRFGSMAAFNGSIALLAAATANTAVALHVFDPTMRTFASLNTDVKSVWGMVEMGGALYMSTTLDFSVGTELYRVLPSGTAELVHDVNTAQSSSGLPQDLTLSGGDTLYYHVNRGPNNNHDKELWAYSTSAGPQMAALLATGSQDVVSEMTILGRTAYVVLSKQGVESFHSLDLDNTGAGTSELSPAVVGTQVEGLLVDGSRLLYTAVDSSGDANVRRVFELSNSSSAAPLAGNTSGWSVESCFAVHDDTLLVIADDGLHGKELAEFGPSATTLVRDIHAGTRGADISDITVLGDKIYFGANDGIHGNELWCANASLSVWMLNDTIPGSGGLSPTQLGSYNGSVFFRGVTDETGSELWEYNTETGEQALVADLRPGQIGSGVTGPCEFDGELFFGASHDRFSAQLWAYNRTAGPYRVADVYGGTAVSFPQHMLVFDSTLFFANIHGLYTFTKADGVQQVVAGGSEPIVTGIQALAVHNGTLFIVGQEDSSDPPLLASLNTDTWAVVQYGSLDASTAGGAMSFGDWLVITGVSDSGLGGFAAPDWSSVVLVDEALSMPFDYAQHMAVLDGVLFVSAYAEGFDKEIMVHIVFFVAERIAVRVAQRIAVRVAQHIVVRVAERIAVRAAQHIVFFVFKRDSQYQRNNIAERLGIVERSRHTAAVDFAHGYPFAVDRIKCFVHSHCLADE</sequence>
<dbReference type="GO" id="GO:0005198">
    <property type="term" value="F:structural molecule activity"/>
    <property type="evidence" value="ECO:0007669"/>
    <property type="project" value="InterPro"/>
</dbReference>
<dbReference type="Gene3D" id="2.130.10.10">
    <property type="entry name" value="YVTN repeat-like/Quinoprotein amine dehydrogenase"/>
    <property type="match status" value="1"/>
</dbReference>
<comment type="subcellular location">
    <subcellularLocation>
        <location evidence="1">Nucleus envelope</location>
    </subcellularLocation>
</comment>
<feature type="repeat" description="WD" evidence="8">
    <location>
        <begin position="83"/>
        <end position="126"/>
    </location>
</feature>
<evidence type="ECO:0000256" key="1">
    <source>
        <dbReference type="ARBA" id="ARBA00004259"/>
    </source>
</evidence>
<feature type="repeat" description="WD" evidence="8">
    <location>
        <begin position="14"/>
        <end position="46"/>
    </location>
</feature>
<dbReference type="InterPro" id="IPR015943">
    <property type="entry name" value="WD40/YVTN_repeat-like_dom_sf"/>
</dbReference>
<keyword evidence="5" id="KW-0677">Repeat</keyword>
<keyword evidence="6" id="KW-0653">Protein transport</keyword>
<proteinExistence type="inferred from homology"/>
<dbReference type="PANTHER" id="PTHR11024">
    <property type="entry name" value="NUCLEAR PORE COMPLEX PROTEIN SEC13 / SEH1 FAMILY MEMBER"/>
    <property type="match status" value="1"/>
</dbReference>
<organism evidence="9 10">
    <name type="scientific">Cafeteria roenbergensis</name>
    <name type="common">Marine flagellate</name>
    <dbReference type="NCBI Taxonomy" id="33653"/>
    <lineage>
        <taxon>Eukaryota</taxon>
        <taxon>Sar</taxon>
        <taxon>Stramenopiles</taxon>
        <taxon>Bigyra</taxon>
        <taxon>Opalozoa</taxon>
        <taxon>Bicosoecida</taxon>
        <taxon>Cafeteriaceae</taxon>
        <taxon>Cafeteria</taxon>
    </lineage>
</organism>
<evidence type="ECO:0000256" key="6">
    <source>
        <dbReference type="ARBA" id="ARBA00022927"/>
    </source>
</evidence>
<dbReference type="InterPro" id="IPR001680">
    <property type="entry name" value="WD40_rpt"/>
</dbReference>
<keyword evidence="10" id="KW-1185">Reference proteome</keyword>
<gene>
    <name evidence="9" type="ORF">FNF29_00641</name>
</gene>
<evidence type="ECO:0000256" key="2">
    <source>
        <dbReference type="ARBA" id="ARBA00010102"/>
    </source>
</evidence>
<protein>
    <submittedName>
        <fullName evidence="9">Uncharacterized protein</fullName>
    </submittedName>
</protein>
<accession>A0A5A8CX94</accession>
<evidence type="ECO:0000313" key="9">
    <source>
        <dbReference type="EMBL" id="KAA0157289.1"/>
    </source>
</evidence>
<evidence type="ECO:0000256" key="5">
    <source>
        <dbReference type="ARBA" id="ARBA00022737"/>
    </source>
</evidence>
<keyword evidence="3" id="KW-0813">Transport</keyword>
<dbReference type="GO" id="GO:0015031">
    <property type="term" value="P:protein transport"/>
    <property type="evidence" value="ECO:0007669"/>
    <property type="project" value="UniProtKB-KW"/>
</dbReference>
<dbReference type="SUPFAM" id="SSF50978">
    <property type="entry name" value="WD40 repeat-like"/>
    <property type="match status" value="1"/>
</dbReference>
<dbReference type="InterPro" id="IPR036322">
    <property type="entry name" value="WD40_repeat_dom_sf"/>
</dbReference>
<dbReference type="SMART" id="SM00320">
    <property type="entry name" value="WD40"/>
    <property type="match status" value="4"/>
</dbReference>
<evidence type="ECO:0000313" key="10">
    <source>
        <dbReference type="Proteomes" id="UP000323011"/>
    </source>
</evidence>
<dbReference type="AlphaFoldDB" id="A0A5A8CX94"/>
<evidence type="ECO:0000256" key="8">
    <source>
        <dbReference type="PROSITE-ProRule" id="PRU00221"/>
    </source>
</evidence>
<dbReference type="Proteomes" id="UP000323011">
    <property type="component" value="Unassembled WGS sequence"/>
</dbReference>
<reference evidence="9 10" key="1">
    <citation type="submission" date="2019-07" db="EMBL/GenBank/DDBJ databases">
        <title>Genomes of Cafeteria roenbergensis.</title>
        <authorList>
            <person name="Fischer M.G."/>
            <person name="Hackl T."/>
            <person name="Roman M."/>
        </authorList>
    </citation>
    <scope>NUCLEOTIDE SEQUENCE [LARGE SCALE GENOMIC DNA]</scope>
    <source>
        <strain evidence="9 10">BVI</strain>
    </source>
</reference>
<comment type="similarity">
    <text evidence="2">Belongs to the WD repeat SEC13 family.</text>
</comment>
<comment type="caution">
    <text evidence="9">The sequence shown here is derived from an EMBL/GenBank/DDBJ whole genome shotgun (WGS) entry which is preliminary data.</text>
</comment>
<dbReference type="PANTHER" id="PTHR11024:SF3">
    <property type="entry name" value="NUCLEOPORIN SEH1"/>
    <property type="match status" value="1"/>
</dbReference>
<keyword evidence="7" id="KW-0539">Nucleus</keyword>
<dbReference type="GO" id="GO:0031080">
    <property type="term" value="C:nuclear pore outer ring"/>
    <property type="evidence" value="ECO:0007669"/>
    <property type="project" value="TreeGrafter"/>
</dbReference>
<dbReference type="SUPFAM" id="SSF69304">
    <property type="entry name" value="Tricorn protease N-terminal domain"/>
    <property type="match status" value="2"/>
</dbReference>
<evidence type="ECO:0000256" key="7">
    <source>
        <dbReference type="ARBA" id="ARBA00023242"/>
    </source>
</evidence>
<evidence type="ECO:0000256" key="3">
    <source>
        <dbReference type="ARBA" id="ARBA00022448"/>
    </source>
</evidence>
<dbReference type="Pfam" id="PF00400">
    <property type="entry name" value="WD40"/>
    <property type="match status" value="2"/>
</dbReference>
<dbReference type="EMBL" id="VLTN01000002">
    <property type="protein sequence ID" value="KAA0157289.1"/>
    <property type="molecule type" value="Genomic_DNA"/>
</dbReference>
<evidence type="ECO:0000256" key="4">
    <source>
        <dbReference type="ARBA" id="ARBA00022574"/>
    </source>
</evidence>
<dbReference type="InterPro" id="IPR037363">
    <property type="entry name" value="Sec13/Seh1_fam"/>
</dbReference>